<accession>A0A0N0GL25</accession>
<comment type="caution">
    <text evidence="1">The sequence shown here is derived from an EMBL/GenBank/DDBJ whole genome shotgun (WGS) entry which is preliminary data.</text>
</comment>
<name>A0A0N0GL25_9NEIS</name>
<proteinExistence type="predicted"/>
<reference evidence="1 2" key="1">
    <citation type="submission" date="2015-07" db="EMBL/GenBank/DDBJ databases">
        <title>Draft genome sequence of the Amantichitinum ursilacus IGB-41, a new chitin-degrading bacterium.</title>
        <authorList>
            <person name="Kirstahler P."/>
            <person name="Guenther M."/>
            <person name="Grumaz C."/>
            <person name="Rupp S."/>
            <person name="Zibek S."/>
            <person name="Sohn K."/>
        </authorList>
    </citation>
    <scope>NUCLEOTIDE SEQUENCE [LARGE SCALE GENOMIC DNA]</scope>
    <source>
        <strain evidence="1 2">IGB-41</strain>
    </source>
</reference>
<protein>
    <submittedName>
        <fullName evidence="1">Uncharacterized protein</fullName>
    </submittedName>
</protein>
<dbReference type="Proteomes" id="UP000037939">
    <property type="component" value="Unassembled WGS sequence"/>
</dbReference>
<dbReference type="STRING" id="857265.WG78_19520"/>
<keyword evidence="2" id="KW-1185">Reference proteome</keyword>
<organism evidence="1 2">
    <name type="scientific">Amantichitinum ursilacus</name>
    <dbReference type="NCBI Taxonomy" id="857265"/>
    <lineage>
        <taxon>Bacteria</taxon>
        <taxon>Pseudomonadati</taxon>
        <taxon>Pseudomonadota</taxon>
        <taxon>Betaproteobacteria</taxon>
        <taxon>Neisseriales</taxon>
        <taxon>Chitinibacteraceae</taxon>
        <taxon>Amantichitinum</taxon>
    </lineage>
</organism>
<gene>
    <name evidence="1" type="ORF">WG78_19520</name>
</gene>
<dbReference type="RefSeq" id="WP_053939486.1">
    <property type="nucleotide sequence ID" value="NZ_LAQT01000036.1"/>
</dbReference>
<evidence type="ECO:0000313" key="1">
    <source>
        <dbReference type="EMBL" id="KPC49546.1"/>
    </source>
</evidence>
<sequence length="95" mass="10430">MPAYTTRVELLDAAADYTALTGFMQQAGFVDFIVDDQNQKYTLPTGEYFSHGELSIIDVCANAEWAAKQTGGKFRMFVTEGGNRSWVGLDAVNPV</sequence>
<dbReference type="EMBL" id="LAQT01000036">
    <property type="protein sequence ID" value="KPC49546.1"/>
    <property type="molecule type" value="Genomic_DNA"/>
</dbReference>
<evidence type="ECO:0000313" key="2">
    <source>
        <dbReference type="Proteomes" id="UP000037939"/>
    </source>
</evidence>
<dbReference type="AlphaFoldDB" id="A0A0N0GL25"/>